<accession>A0A9W9YTW6</accession>
<evidence type="ECO:0000259" key="3">
    <source>
        <dbReference type="Pfam" id="PF18738"/>
    </source>
</evidence>
<sequence>WKKLFPASGDPPDSETFHITLLHLLLREICLLTMPSTGWHNMPADSDASPEANIIRIKCFRNELCHSVSTGITNGEFEDKWDAISSALVALGLDQQEVDRLKTEPIDHDTQRRVEEEVNKWKHQFESRMQDVERRQDNYDQRQDDLEQRQDKFERRQDDVEQREDNSHQRQDNFENRISTIEETLPKVTIHELSNCLPDEISHVYGRSQETDEVVEAIQSGEEAVVLITGGPGFGKTTVAKRAARELAMAEHGNRTVLFCNAKSSKSLHEVATSMTLVCSEQPQLQENPQLWLQNWSKQLKEMLPLFLTMLMTFSIATVVTNFLVL</sequence>
<comment type="caution">
    <text evidence="4">The sequence shown here is derived from an EMBL/GenBank/DDBJ whole genome shotgun (WGS) entry which is preliminary data.</text>
</comment>
<feature type="transmembrane region" description="Helical" evidence="2">
    <location>
        <begin position="304"/>
        <end position="325"/>
    </location>
</feature>
<dbReference type="EMBL" id="MU827012">
    <property type="protein sequence ID" value="KAJ7369392.1"/>
    <property type="molecule type" value="Genomic_DNA"/>
</dbReference>
<dbReference type="SUPFAM" id="SSF52540">
    <property type="entry name" value="P-loop containing nucleoside triphosphate hydrolases"/>
    <property type="match status" value="1"/>
</dbReference>
<dbReference type="Proteomes" id="UP001163046">
    <property type="component" value="Unassembled WGS sequence"/>
</dbReference>
<keyword evidence="2" id="KW-0472">Membrane</keyword>
<evidence type="ECO:0000313" key="5">
    <source>
        <dbReference type="Proteomes" id="UP001163046"/>
    </source>
</evidence>
<protein>
    <recommendedName>
        <fullName evidence="3">DZIP3-like HEPN domain-containing protein</fullName>
    </recommendedName>
</protein>
<dbReference type="AlphaFoldDB" id="A0A9W9YTW6"/>
<evidence type="ECO:0000313" key="4">
    <source>
        <dbReference type="EMBL" id="KAJ7369392.1"/>
    </source>
</evidence>
<feature type="compositionally biased region" description="Basic and acidic residues" evidence="1">
    <location>
        <begin position="132"/>
        <end position="175"/>
    </location>
</feature>
<evidence type="ECO:0000256" key="1">
    <source>
        <dbReference type="SAM" id="MobiDB-lite"/>
    </source>
</evidence>
<feature type="non-terminal residue" evidence="4">
    <location>
        <position position="1"/>
    </location>
</feature>
<name>A0A9W9YTW6_9CNID</name>
<organism evidence="4 5">
    <name type="scientific">Desmophyllum pertusum</name>
    <dbReference type="NCBI Taxonomy" id="174260"/>
    <lineage>
        <taxon>Eukaryota</taxon>
        <taxon>Metazoa</taxon>
        <taxon>Cnidaria</taxon>
        <taxon>Anthozoa</taxon>
        <taxon>Hexacorallia</taxon>
        <taxon>Scleractinia</taxon>
        <taxon>Caryophylliina</taxon>
        <taxon>Caryophylliidae</taxon>
        <taxon>Desmophyllum</taxon>
    </lineage>
</organism>
<dbReference type="InterPro" id="IPR027417">
    <property type="entry name" value="P-loop_NTPase"/>
</dbReference>
<dbReference type="InterPro" id="IPR041249">
    <property type="entry name" value="HEPN_DZIP3"/>
</dbReference>
<proteinExistence type="predicted"/>
<dbReference type="Gene3D" id="1.20.1260.80">
    <property type="match status" value="1"/>
</dbReference>
<dbReference type="Gene3D" id="3.40.50.300">
    <property type="entry name" value="P-loop containing nucleotide triphosphate hydrolases"/>
    <property type="match status" value="1"/>
</dbReference>
<reference evidence="4" key="1">
    <citation type="submission" date="2023-01" db="EMBL/GenBank/DDBJ databases">
        <title>Genome assembly of the deep-sea coral Lophelia pertusa.</title>
        <authorList>
            <person name="Herrera S."/>
            <person name="Cordes E."/>
        </authorList>
    </citation>
    <scope>NUCLEOTIDE SEQUENCE</scope>
    <source>
        <strain evidence="4">USNM1676648</strain>
        <tissue evidence="4">Polyp</tissue>
    </source>
</reference>
<dbReference type="SUPFAM" id="SSF57997">
    <property type="entry name" value="Tropomyosin"/>
    <property type="match status" value="1"/>
</dbReference>
<feature type="region of interest" description="Disordered" evidence="1">
    <location>
        <begin position="132"/>
        <end position="177"/>
    </location>
</feature>
<feature type="domain" description="DZIP3-like HEPN" evidence="3">
    <location>
        <begin position="1"/>
        <end position="113"/>
    </location>
</feature>
<gene>
    <name evidence="4" type="ORF">OS493_039401</name>
</gene>
<keyword evidence="2" id="KW-0812">Transmembrane</keyword>
<evidence type="ECO:0000256" key="2">
    <source>
        <dbReference type="SAM" id="Phobius"/>
    </source>
</evidence>
<keyword evidence="2" id="KW-1133">Transmembrane helix</keyword>
<dbReference type="Pfam" id="PF18738">
    <property type="entry name" value="HEPN_DZIP3"/>
    <property type="match status" value="1"/>
</dbReference>
<dbReference type="OrthoDB" id="8062037at2759"/>
<keyword evidence="5" id="KW-1185">Reference proteome</keyword>